<organism evidence="4 5">
    <name type="scientific">Steroidobacter agaridevorans</name>
    <dbReference type="NCBI Taxonomy" id="2695856"/>
    <lineage>
        <taxon>Bacteria</taxon>
        <taxon>Pseudomonadati</taxon>
        <taxon>Pseudomonadota</taxon>
        <taxon>Gammaproteobacteria</taxon>
        <taxon>Steroidobacterales</taxon>
        <taxon>Steroidobacteraceae</taxon>
        <taxon>Steroidobacter</taxon>
    </lineage>
</organism>
<comment type="caution">
    <text evidence="4">The sequence shown here is derived from an EMBL/GenBank/DDBJ whole genome shotgun (WGS) entry which is preliminary data.</text>
</comment>
<proteinExistence type="predicted"/>
<evidence type="ECO:0000313" key="5">
    <source>
        <dbReference type="Proteomes" id="UP000445000"/>
    </source>
</evidence>
<comment type="subcellular location">
    <subcellularLocation>
        <location evidence="1">Membrane</location>
    </subcellularLocation>
</comment>
<name>A0A829YLA0_9GAMM</name>
<dbReference type="InterPro" id="IPR051407">
    <property type="entry name" value="Bact_OM_lipoprot/Surf_antigen"/>
</dbReference>
<evidence type="ECO:0000259" key="3">
    <source>
        <dbReference type="Pfam" id="PF05433"/>
    </source>
</evidence>
<dbReference type="AlphaFoldDB" id="A0A829YLA0"/>
<dbReference type="PANTHER" id="PTHR35603:SF2">
    <property type="entry name" value="OUTER MEMBRANE LIPOPROTEIN"/>
    <property type="match status" value="1"/>
</dbReference>
<dbReference type="PANTHER" id="PTHR35603">
    <property type="match status" value="1"/>
</dbReference>
<keyword evidence="2" id="KW-0472">Membrane</keyword>
<dbReference type="Proteomes" id="UP000445000">
    <property type="component" value="Unassembled WGS sequence"/>
</dbReference>
<evidence type="ECO:0000256" key="2">
    <source>
        <dbReference type="ARBA" id="ARBA00023136"/>
    </source>
</evidence>
<protein>
    <recommendedName>
        <fullName evidence="3">Glycine zipper 2TM domain-containing protein</fullName>
    </recommendedName>
</protein>
<sequence length="182" mass="19943">MSAARVSMAVTGVLLAGVALAGPPRYERSASSEYDYAPVTHVEPIVRQVRVETPNRECYDEVRQVESRPHISDPEVGVRTLVGGLIGGVIGHQFGSGRGRDAATVAGAVVGAGVGYDAGARRSASVREEIVQRCEVRYEKRYEERIDGYRVTYEYNGREYTTRLPYDPGERIRVRVAVAVAE</sequence>
<keyword evidence="5" id="KW-1185">Reference proteome</keyword>
<evidence type="ECO:0000256" key="1">
    <source>
        <dbReference type="ARBA" id="ARBA00004370"/>
    </source>
</evidence>
<gene>
    <name evidence="4" type="ORF">GCM10011487_55080</name>
</gene>
<dbReference type="Pfam" id="PF05433">
    <property type="entry name" value="Rick_17kDa_Anti"/>
    <property type="match status" value="1"/>
</dbReference>
<dbReference type="EMBL" id="BLJN01000006">
    <property type="protein sequence ID" value="GFE83508.1"/>
    <property type="molecule type" value="Genomic_DNA"/>
</dbReference>
<dbReference type="GO" id="GO:0019867">
    <property type="term" value="C:outer membrane"/>
    <property type="evidence" value="ECO:0007669"/>
    <property type="project" value="InterPro"/>
</dbReference>
<evidence type="ECO:0000313" key="4">
    <source>
        <dbReference type="EMBL" id="GFE83508.1"/>
    </source>
</evidence>
<reference evidence="5" key="1">
    <citation type="submission" date="2020-01" db="EMBL/GenBank/DDBJ databases">
        <title>'Steroidobacter agaridevorans' sp. nov., agar-degrading bacteria isolated from rhizosphere soils.</title>
        <authorList>
            <person name="Ikenaga M."/>
            <person name="Kataoka M."/>
            <person name="Murouchi A."/>
            <person name="Katsuragi S."/>
            <person name="Sakai M."/>
        </authorList>
    </citation>
    <scope>NUCLEOTIDE SEQUENCE [LARGE SCALE GENOMIC DNA]</scope>
    <source>
        <strain evidence="5">YU21-B</strain>
    </source>
</reference>
<dbReference type="RefSeq" id="WP_161815119.1">
    <property type="nucleotide sequence ID" value="NZ_BLJN01000006.1"/>
</dbReference>
<dbReference type="InterPro" id="IPR008816">
    <property type="entry name" value="Gly_zipper_2TM_dom"/>
</dbReference>
<accession>A0A829YLA0</accession>
<feature type="domain" description="Glycine zipper 2TM" evidence="3">
    <location>
        <begin position="80"/>
        <end position="119"/>
    </location>
</feature>